<dbReference type="Gene3D" id="3.30.700.10">
    <property type="entry name" value="Glycoprotein, Type 4 Pilin"/>
    <property type="match status" value="1"/>
</dbReference>
<reference evidence="11 12" key="1">
    <citation type="journal article" date="2015" name="Genome Announc.">
        <title>Expanding the biotechnology potential of lactobacilli through comparative genomics of 213 strains and associated genera.</title>
        <authorList>
            <person name="Sun Z."/>
            <person name="Harris H.M."/>
            <person name="McCann A."/>
            <person name="Guo C."/>
            <person name="Argimon S."/>
            <person name="Zhang W."/>
            <person name="Yang X."/>
            <person name="Jeffery I.B."/>
            <person name="Cooney J.C."/>
            <person name="Kagawa T.F."/>
            <person name="Liu W."/>
            <person name="Song Y."/>
            <person name="Salvetti E."/>
            <person name="Wrobel A."/>
            <person name="Rasinkangas P."/>
            <person name="Parkhill J."/>
            <person name="Rea M.C."/>
            <person name="O'Sullivan O."/>
            <person name="Ritari J."/>
            <person name="Douillard F.P."/>
            <person name="Paul Ross R."/>
            <person name="Yang R."/>
            <person name="Briner A.E."/>
            <person name="Felis G.E."/>
            <person name="de Vos W.M."/>
            <person name="Barrangou R."/>
            <person name="Klaenhammer T.R."/>
            <person name="Caufield P.W."/>
            <person name="Cui Y."/>
            <person name="Zhang H."/>
            <person name="O'Toole P.W."/>
        </authorList>
    </citation>
    <scope>NUCLEOTIDE SEQUENCE [LARGE SCALE GENOMIC DNA]</scope>
    <source>
        <strain evidence="11 12">DSM 16698</strain>
    </source>
</reference>
<dbReference type="NCBIfam" id="NF040999">
    <property type="entry name" value="pilin_ComGC"/>
    <property type="match status" value="1"/>
</dbReference>
<dbReference type="PIRSF" id="PIRSF029928">
    <property type="entry name" value="Late_competence_ComGC"/>
    <property type="match status" value="1"/>
</dbReference>
<comment type="subcellular location">
    <subcellularLocation>
        <location evidence="1">Cell membrane</location>
        <topology evidence="1">Single-pass membrane protein</topology>
    </subcellularLocation>
    <subcellularLocation>
        <location evidence="2">Cell surface</location>
    </subcellularLocation>
</comment>
<dbReference type="RefSeq" id="WP_013437541.1">
    <property type="nucleotide sequence ID" value="NZ_JQBQ01000002.1"/>
</dbReference>
<dbReference type="GO" id="GO:0030420">
    <property type="term" value="P:establishment of competence for transformation"/>
    <property type="evidence" value="ECO:0007669"/>
    <property type="project" value="UniProtKB-KW"/>
</dbReference>
<evidence type="ECO:0000313" key="11">
    <source>
        <dbReference type="EMBL" id="KRN92973.1"/>
    </source>
</evidence>
<evidence type="ECO:0000256" key="4">
    <source>
        <dbReference type="ARBA" id="ARBA00022481"/>
    </source>
</evidence>
<evidence type="ECO:0000256" key="9">
    <source>
        <dbReference type="ARBA" id="ARBA00043982"/>
    </source>
</evidence>
<sequence>MKKRLKQYLLNILAKSRRQEGFTLIEMVVVIAIIVILILLIVPNLIGQKQKAEDKSMDAFRNTILTQVELYKDDHPEKKNISLEDLEGDHYLTSDQVKKAKKNNITVENVNKPQ</sequence>
<dbReference type="EMBL" id="JQBQ01000002">
    <property type="protein sequence ID" value="KRN92973.1"/>
    <property type="molecule type" value="Genomic_DNA"/>
</dbReference>
<evidence type="ECO:0000256" key="2">
    <source>
        <dbReference type="ARBA" id="ARBA00004241"/>
    </source>
</evidence>
<dbReference type="GO" id="GO:0009986">
    <property type="term" value="C:cell surface"/>
    <property type="evidence" value="ECO:0007669"/>
    <property type="project" value="UniProtKB-SubCell"/>
</dbReference>
<dbReference type="InterPro" id="IPR045584">
    <property type="entry name" value="Pilin-like"/>
</dbReference>
<keyword evidence="4" id="KW-0488">Methylation</keyword>
<keyword evidence="5 10" id="KW-0812">Transmembrane</keyword>
<dbReference type="InterPro" id="IPR016940">
    <property type="entry name" value="ComGC"/>
</dbReference>
<evidence type="ECO:0000256" key="5">
    <source>
        <dbReference type="ARBA" id="ARBA00022692"/>
    </source>
</evidence>
<dbReference type="NCBIfam" id="TIGR02532">
    <property type="entry name" value="IV_pilin_GFxxxE"/>
    <property type="match status" value="1"/>
</dbReference>
<evidence type="ECO:0000256" key="7">
    <source>
        <dbReference type="ARBA" id="ARBA00023136"/>
    </source>
</evidence>
<protein>
    <submittedName>
        <fullName evidence="11">Competence protein</fullName>
    </submittedName>
</protein>
<name>A0A0R2L2A8_LACAM</name>
<dbReference type="Proteomes" id="UP000051529">
    <property type="component" value="Unassembled WGS sequence"/>
</dbReference>
<evidence type="ECO:0000313" key="12">
    <source>
        <dbReference type="Proteomes" id="UP000051529"/>
    </source>
</evidence>
<keyword evidence="8" id="KW-0178">Competence</keyword>
<dbReference type="InterPro" id="IPR012902">
    <property type="entry name" value="N_methyl_site"/>
</dbReference>
<proteinExistence type="inferred from homology"/>
<dbReference type="GeneID" id="66523536"/>
<feature type="transmembrane region" description="Helical" evidence="10">
    <location>
        <begin position="21"/>
        <end position="42"/>
    </location>
</feature>
<dbReference type="GO" id="GO:0005886">
    <property type="term" value="C:plasma membrane"/>
    <property type="evidence" value="ECO:0007669"/>
    <property type="project" value="UniProtKB-SubCell"/>
</dbReference>
<evidence type="ECO:0000256" key="8">
    <source>
        <dbReference type="ARBA" id="ARBA00023287"/>
    </source>
</evidence>
<dbReference type="Pfam" id="PF07963">
    <property type="entry name" value="N_methyl"/>
    <property type="match status" value="1"/>
</dbReference>
<comment type="similarity">
    <text evidence="9">Belongs to the ComGC family.</text>
</comment>
<keyword evidence="7 10" id="KW-0472">Membrane</keyword>
<organism evidence="11 12">
    <name type="scientific">Lactobacillus amylovorus subsp. animalium DSM 16698</name>
    <dbReference type="NCBI Taxonomy" id="695563"/>
    <lineage>
        <taxon>Bacteria</taxon>
        <taxon>Bacillati</taxon>
        <taxon>Bacillota</taxon>
        <taxon>Bacilli</taxon>
        <taxon>Lactobacillales</taxon>
        <taxon>Lactobacillaceae</taxon>
        <taxon>Lactobacillus</taxon>
        <taxon>Lactobacillus amylovorus subsp. animalium</taxon>
    </lineage>
</organism>
<evidence type="ECO:0000256" key="3">
    <source>
        <dbReference type="ARBA" id="ARBA00022475"/>
    </source>
</evidence>
<comment type="caution">
    <text evidence="11">The sequence shown here is derived from an EMBL/GenBank/DDBJ whole genome shotgun (WGS) entry which is preliminary data.</text>
</comment>
<gene>
    <name evidence="11" type="ORF">IV44_GL000560</name>
</gene>
<dbReference type="AlphaFoldDB" id="A0A0R2L2A8"/>
<dbReference type="PROSITE" id="PS00409">
    <property type="entry name" value="PROKAR_NTER_METHYL"/>
    <property type="match status" value="1"/>
</dbReference>
<keyword evidence="6 10" id="KW-1133">Transmembrane helix</keyword>
<evidence type="ECO:0000256" key="6">
    <source>
        <dbReference type="ARBA" id="ARBA00022989"/>
    </source>
</evidence>
<dbReference type="PATRIC" id="fig|695563.3.peg.610"/>
<evidence type="ECO:0000256" key="1">
    <source>
        <dbReference type="ARBA" id="ARBA00004162"/>
    </source>
</evidence>
<dbReference type="SUPFAM" id="SSF54523">
    <property type="entry name" value="Pili subunits"/>
    <property type="match status" value="1"/>
</dbReference>
<evidence type="ECO:0000256" key="10">
    <source>
        <dbReference type="SAM" id="Phobius"/>
    </source>
</evidence>
<keyword evidence="3" id="KW-1003">Cell membrane</keyword>
<accession>A0A0R2L2A8</accession>